<organism evidence="5 6">
    <name type="scientific">Planifilum fimeticola</name>
    <dbReference type="NCBI Taxonomy" id="201975"/>
    <lineage>
        <taxon>Bacteria</taxon>
        <taxon>Bacillati</taxon>
        <taxon>Bacillota</taxon>
        <taxon>Bacilli</taxon>
        <taxon>Bacillales</taxon>
        <taxon>Thermoactinomycetaceae</taxon>
        <taxon>Planifilum</taxon>
    </lineage>
</organism>
<keyword evidence="2 4" id="KW-0808">Transferase</keyword>
<comment type="catalytic activity">
    <reaction evidence="4">
        <text>a 2-deoxystreptamine antibiotic + acetyl-CoA = an N(3)-acetyl-2-deoxystreptamine antibiotic + CoA + H(+)</text>
        <dbReference type="Rhea" id="RHEA:12665"/>
        <dbReference type="ChEBI" id="CHEBI:15378"/>
        <dbReference type="ChEBI" id="CHEBI:57287"/>
        <dbReference type="ChEBI" id="CHEBI:57288"/>
        <dbReference type="ChEBI" id="CHEBI:57921"/>
        <dbReference type="ChEBI" id="CHEBI:77452"/>
        <dbReference type="EC" id="2.3.1.81"/>
    </reaction>
</comment>
<name>A0A2T0LFI6_9BACL</name>
<evidence type="ECO:0000256" key="1">
    <source>
        <dbReference type="ARBA" id="ARBA00006383"/>
    </source>
</evidence>
<dbReference type="EC" id="2.3.1.-" evidence="4"/>
<comment type="similarity">
    <text evidence="1 4">Belongs to the antibiotic N-acetyltransferase family.</text>
</comment>
<reference evidence="5 6" key="1">
    <citation type="submission" date="2018-03" db="EMBL/GenBank/DDBJ databases">
        <title>Genomic Encyclopedia of Archaeal and Bacterial Type Strains, Phase II (KMG-II): from individual species to whole genera.</title>
        <authorList>
            <person name="Goeker M."/>
        </authorList>
    </citation>
    <scope>NUCLEOTIDE SEQUENCE [LARGE SCALE GENOMIC DNA]</scope>
    <source>
        <strain evidence="5 6">DSM 44946</strain>
    </source>
</reference>
<accession>A0A2T0LFI6</accession>
<dbReference type="SUPFAM" id="SSF110710">
    <property type="entry name" value="TTHA0583/YokD-like"/>
    <property type="match status" value="1"/>
</dbReference>
<comment type="caution">
    <text evidence="5">The sequence shown here is derived from an EMBL/GenBank/DDBJ whole genome shotgun (WGS) entry which is preliminary data.</text>
</comment>
<dbReference type="AlphaFoldDB" id="A0A2T0LFI6"/>
<evidence type="ECO:0000256" key="3">
    <source>
        <dbReference type="ARBA" id="ARBA00023315"/>
    </source>
</evidence>
<proteinExistence type="inferred from homology"/>
<dbReference type="PANTHER" id="PTHR11104">
    <property type="entry name" value="AMINOGLYCOSIDE N3-ACETYLTRANSFERASE"/>
    <property type="match status" value="1"/>
</dbReference>
<dbReference type="Proteomes" id="UP000237797">
    <property type="component" value="Unassembled WGS sequence"/>
</dbReference>
<evidence type="ECO:0000256" key="4">
    <source>
        <dbReference type="RuleBase" id="RU365031"/>
    </source>
</evidence>
<gene>
    <name evidence="5" type="ORF">CLV97_10929</name>
</gene>
<evidence type="ECO:0000256" key="2">
    <source>
        <dbReference type="ARBA" id="ARBA00022679"/>
    </source>
</evidence>
<dbReference type="InterPro" id="IPR003679">
    <property type="entry name" value="Amioglycoside_AcTrfase"/>
</dbReference>
<keyword evidence="4" id="KW-0046">Antibiotic resistance</keyword>
<evidence type="ECO:0000313" key="5">
    <source>
        <dbReference type="EMBL" id="PRX40978.1"/>
    </source>
</evidence>
<evidence type="ECO:0000313" key="6">
    <source>
        <dbReference type="Proteomes" id="UP000237797"/>
    </source>
</evidence>
<dbReference type="EMBL" id="PVNE01000009">
    <property type="protein sequence ID" value="PRX40978.1"/>
    <property type="molecule type" value="Genomic_DNA"/>
</dbReference>
<dbReference type="GO" id="GO:0046353">
    <property type="term" value="F:aminoglycoside 3-N-acetyltransferase activity"/>
    <property type="evidence" value="ECO:0007669"/>
    <property type="project" value="UniProtKB-EC"/>
</dbReference>
<dbReference type="Pfam" id="PF02522">
    <property type="entry name" value="Antibiotic_NAT"/>
    <property type="match status" value="1"/>
</dbReference>
<dbReference type="PANTHER" id="PTHR11104:SF0">
    <property type="entry name" value="SPBETA PROPHAGE-DERIVED AMINOGLYCOSIDE N(3')-ACETYLTRANSFERASE-LIKE PROTEIN YOKD"/>
    <property type="match status" value="1"/>
</dbReference>
<dbReference type="GO" id="GO:0046677">
    <property type="term" value="P:response to antibiotic"/>
    <property type="evidence" value="ECO:0007669"/>
    <property type="project" value="UniProtKB-KW"/>
</dbReference>
<keyword evidence="6" id="KW-1185">Reference proteome</keyword>
<dbReference type="InterPro" id="IPR028345">
    <property type="entry name" value="Antibiotic_NAT-like"/>
</dbReference>
<keyword evidence="3 4" id="KW-0012">Acyltransferase</keyword>
<dbReference type="OrthoDB" id="7330654at2"/>
<protein>
    <recommendedName>
        <fullName evidence="4">Aminoglycoside N(3)-acetyltransferase</fullName>
        <ecNumber evidence="4">2.3.1.-</ecNumber>
    </recommendedName>
</protein>
<sequence length="278" mass="31571">MKGLIPLNQAISIQSMKGPHTVDSLAADFRRLGLEEGMTVIVHSSLRSLGFVCGGPVAVVQALMRVITEEGTLVMPAFSADYSDPSRWENPPVPESWWPVIREAMPAYDPVYTPTWKMGKIVEVFRTMPGVKRSRHPSFSFAAWGREAEAIVEDHSLDFPLGEQSPLARIYERAGWVLLIGVGYDNNTSFHLAEHRLGTRPSHLEGAPMILEGKRQWVTFRDISLMTEQFEEMGKDFERTGKVRLFRIGPGEVRLFPQRAAVDFALEWFRKREERSER</sequence>